<evidence type="ECO:0000256" key="4">
    <source>
        <dbReference type="SAM" id="MobiDB-lite"/>
    </source>
</evidence>
<dbReference type="PROSITE" id="PS00798">
    <property type="entry name" value="ALDOKETO_REDUCTASE_1"/>
    <property type="match status" value="1"/>
</dbReference>
<dbReference type="PRINTS" id="PR00069">
    <property type="entry name" value="ALDKETRDTASE"/>
</dbReference>
<dbReference type="Gene3D" id="3.20.20.100">
    <property type="entry name" value="NADP-dependent oxidoreductase domain"/>
    <property type="match status" value="1"/>
</dbReference>
<dbReference type="PROSITE" id="PS00062">
    <property type="entry name" value="ALDOKETO_REDUCTASE_2"/>
    <property type="match status" value="1"/>
</dbReference>
<dbReference type="PANTHER" id="PTHR43827:SF3">
    <property type="entry name" value="NADP-DEPENDENT OXIDOREDUCTASE DOMAIN-CONTAINING PROTEIN"/>
    <property type="match status" value="1"/>
</dbReference>
<dbReference type="InterPro" id="IPR036812">
    <property type="entry name" value="NAD(P)_OxRdtase_dom_sf"/>
</dbReference>
<name>A0ABP9BM54_9MICC</name>
<gene>
    <name evidence="6" type="ORF">GCM10023352_16220</name>
</gene>
<dbReference type="InterPro" id="IPR023210">
    <property type="entry name" value="NADP_OxRdtase_dom"/>
</dbReference>
<feature type="region of interest" description="Disordered" evidence="4">
    <location>
        <begin position="263"/>
        <end position="288"/>
    </location>
</feature>
<proteinExistence type="inferred from homology"/>
<dbReference type="RefSeq" id="WP_345446317.1">
    <property type="nucleotide sequence ID" value="NZ_BAABKP010000002.1"/>
</dbReference>
<protein>
    <submittedName>
        <fullName evidence="6">Aldo/keto reductase</fullName>
    </submittedName>
</protein>
<evidence type="ECO:0000313" key="6">
    <source>
        <dbReference type="EMBL" id="GAA4797354.1"/>
    </source>
</evidence>
<dbReference type="EMBL" id="BAABKP010000002">
    <property type="protein sequence ID" value="GAA4797354.1"/>
    <property type="molecule type" value="Genomic_DNA"/>
</dbReference>
<evidence type="ECO:0000313" key="7">
    <source>
        <dbReference type="Proteomes" id="UP001500187"/>
    </source>
</evidence>
<keyword evidence="7" id="KW-1185">Reference proteome</keyword>
<dbReference type="PIRSF" id="PIRSF000097">
    <property type="entry name" value="AKR"/>
    <property type="match status" value="1"/>
</dbReference>
<reference evidence="7" key="1">
    <citation type="journal article" date="2019" name="Int. J. Syst. Evol. Microbiol.">
        <title>The Global Catalogue of Microorganisms (GCM) 10K type strain sequencing project: providing services to taxonomists for standard genome sequencing and annotation.</title>
        <authorList>
            <consortium name="The Broad Institute Genomics Platform"/>
            <consortium name="The Broad Institute Genome Sequencing Center for Infectious Disease"/>
            <person name="Wu L."/>
            <person name="Ma J."/>
        </authorList>
    </citation>
    <scope>NUCLEOTIDE SEQUENCE [LARGE SCALE GENOMIC DNA]</scope>
    <source>
        <strain evidence="7">JCM 18541</strain>
    </source>
</reference>
<evidence type="ECO:0000256" key="1">
    <source>
        <dbReference type="ARBA" id="ARBA00007905"/>
    </source>
</evidence>
<dbReference type="InterPro" id="IPR018170">
    <property type="entry name" value="Aldo/ket_reductase_CS"/>
</dbReference>
<dbReference type="PANTHER" id="PTHR43827">
    <property type="entry name" value="2,5-DIKETO-D-GLUCONIC ACID REDUCTASE"/>
    <property type="match status" value="1"/>
</dbReference>
<keyword evidence="2" id="KW-0521">NADP</keyword>
<comment type="caution">
    <text evidence="6">The sequence shown here is derived from an EMBL/GenBank/DDBJ whole genome shotgun (WGS) entry which is preliminary data.</text>
</comment>
<dbReference type="Pfam" id="PF00248">
    <property type="entry name" value="Aldo_ket_red"/>
    <property type="match status" value="1"/>
</dbReference>
<evidence type="ECO:0000256" key="3">
    <source>
        <dbReference type="ARBA" id="ARBA00023002"/>
    </source>
</evidence>
<keyword evidence="3" id="KW-0560">Oxidoreductase</keyword>
<accession>A0ABP9BM54</accession>
<evidence type="ECO:0000259" key="5">
    <source>
        <dbReference type="Pfam" id="PF00248"/>
    </source>
</evidence>
<dbReference type="InterPro" id="IPR020471">
    <property type="entry name" value="AKR"/>
</dbReference>
<comment type="similarity">
    <text evidence="1">Belongs to the aldo/keto reductase family.</text>
</comment>
<dbReference type="SUPFAM" id="SSF51430">
    <property type="entry name" value="NAD(P)-linked oxidoreductase"/>
    <property type="match status" value="1"/>
</dbReference>
<organism evidence="6 7">
    <name type="scientific">Rothia endophytica</name>
    <dbReference type="NCBI Taxonomy" id="1324766"/>
    <lineage>
        <taxon>Bacteria</taxon>
        <taxon>Bacillati</taxon>
        <taxon>Actinomycetota</taxon>
        <taxon>Actinomycetes</taxon>
        <taxon>Micrococcales</taxon>
        <taxon>Micrococcaceae</taxon>
        <taxon>Rothia</taxon>
    </lineage>
</organism>
<feature type="domain" description="NADP-dependent oxidoreductase" evidence="5">
    <location>
        <begin position="18"/>
        <end position="261"/>
    </location>
</feature>
<sequence length="288" mass="31120">MTTSLTLPLNDGKSIPQLGFGTCRIAPEKTEGAVLAALEAGYRHIDTATIYKNEAGVGAALAASGLARQDIFLTTKLWNTDQGRETAIEACERSLEILGQDYLDLYLIHWAQPALGRYRESWEALVELRERGLVRSIGVSNFTAAQLDDIIADTGVTPVVNQIEVHPYLAQTQAAEDHAERNILTESWSPLGYGLELGDETLGELAAARGLGVAELMIAWHIARGFVVIPKTETPARMASNFAAQFFPLTPAEVETISALDRGHRLGGDPAEGDVGAPTYSDRRSFTA</sequence>
<evidence type="ECO:0000256" key="2">
    <source>
        <dbReference type="ARBA" id="ARBA00022857"/>
    </source>
</evidence>
<dbReference type="Proteomes" id="UP001500187">
    <property type="component" value="Unassembled WGS sequence"/>
</dbReference>